<evidence type="ECO:0000259" key="1">
    <source>
        <dbReference type="Pfam" id="PF19054"/>
    </source>
</evidence>
<keyword evidence="3" id="KW-1185">Reference proteome</keyword>
<dbReference type="InterPro" id="IPR043917">
    <property type="entry name" value="DUF5753"/>
</dbReference>
<sequence length="241" mass="26530">MVTSVRPWLTPTVARRLLSYELTRMVSAAGITHAAMGERLQVSRASFSQLLAGKSLPSRAVLEVVLGHLDALSELPRLADLLRLARSGPQTPSLGDRDLLCGLESYAHRIEVYDPLMISPLFGGGRRGLLLDAEQAPAVTWVVEEHALRRSQSGAHGERLRALRDTVTVQVLPWSRGAHAGLRGGFEVVHGASHTVVCEETRRVNLYHDHPAVVAEYTRLFATLRELALDPERSKVMLAKR</sequence>
<dbReference type="RefSeq" id="WP_378250594.1">
    <property type="nucleotide sequence ID" value="NZ_JBHSKF010000018.1"/>
</dbReference>
<dbReference type="EMBL" id="JBHSKF010000018">
    <property type="protein sequence ID" value="MFC5290699.1"/>
    <property type="molecule type" value="Genomic_DNA"/>
</dbReference>
<accession>A0ABW0EX01</accession>
<feature type="domain" description="DUF5753" evidence="1">
    <location>
        <begin position="126"/>
        <end position="239"/>
    </location>
</feature>
<organism evidence="2 3">
    <name type="scientific">Actinokineospora guangxiensis</name>
    <dbReference type="NCBI Taxonomy" id="1490288"/>
    <lineage>
        <taxon>Bacteria</taxon>
        <taxon>Bacillati</taxon>
        <taxon>Actinomycetota</taxon>
        <taxon>Actinomycetes</taxon>
        <taxon>Pseudonocardiales</taxon>
        <taxon>Pseudonocardiaceae</taxon>
        <taxon>Actinokineospora</taxon>
    </lineage>
</organism>
<proteinExistence type="predicted"/>
<dbReference type="InterPro" id="IPR010982">
    <property type="entry name" value="Lambda_DNA-bd_dom_sf"/>
</dbReference>
<name>A0ABW0EX01_9PSEU</name>
<protein>
    <submittedName>
        <fullName evidence="2">Scr1 family TA system antitoxin-like transcriptional regulator</fullName>
    </submittedName>
</protein>
<dbReference type="SUPFAM" id="SSF47413">
    <property type="entry name" value="lambda repressor-like DNA-binding domains"/>
    <property type="match status" value="1"/>
</dbReference>
<reference evidence="3" key="1">
    <citation type="journal article" date="2019" name="Int. J. Syst. Evol. Microbiol.">
        <title>The Global Catalogue of Microorganisms (GCM) 10K type strain sequencing project: providing services to taxonomists for standard genome sequencing and annotation.</title>
        <authorList>
            <consortium name="The Broad Institute Genomics Platform"/>
            <consortium name="The Broad Institute Genome Sequencing Center for Infectious Disease"/>
            <person name="Wu L."/>
            <person name="Ma J."/>
        </authorList>
    </citation>
    <scope>NUCLEOTIDE SEQUENCE [LARGE SCALE GENOMIC DNA]</scope>
    <source>
        <strain evidence="3">CCUG 59778</strain>
    </source>
</reference>
<dbReference type="Pfam" id="PF19054">
    <property type="entry name" value="DUF5753"/>
    <property type="match status" value="1"/>
</dbReference>
<dbReference type="Pfam" id="PF13560">
    <property type="entry name" value="HTH_31"/>
    <property type="match status" value="1"/>
</dbReference>
<gene>
    <name evidence="2" type="ORF">ACFPM7_26900</name>
</gene>
<dbReference type="Proteomes" id="UP001596157">
    <property type="component" value="Unassembled WGS sequence"/>
</dbReference>
<evidence type="ECO:0000313" key="3">
    <source>
        <dbReference type="Proteomes" id="UP001596157"/>
    </source>
</evidence>
<evidence type="ECO:0000313" key="2">
    <source>
        <dbReference type="EMBL" id="MFC5290699.1"/>
    </source>
</evidence>
<comment type="caution">
    <text evidence="2">The sequence shown here is derived from an EMBL/GenBank/DDBJ whole genome shotgun (WGS) entry which is preliminary data.</text>
</comment>